<proteinExistence type="predicted"/>
<dbReference type="Pfam" id="PF13430">
    <property type="entry name" value="DUF4112"/>
    <property type="match status" value="1"/>
</dbReference>
<accession>A0A2W4E2Y0</accession>
<evidence type="ECO:0008006" key="3">
    <source>
        <dbReference type="Google" id="ProtNLM"/>
    </source>
</evidence>
<keyword evidence="2" id="KW-1185">Reference proteome</keyword>
<evidence type="ECO:0000313" key="1">
    <source>
        <dbReference type="EMBL" id="PZM10046.1"/>
    </source>
</evidence>
<name>A0A2W4E2Y0_9HYPH</name>
<dbReference type="PANTHER" id="PTHR35519">
    <property type="entry name" value="MEMBRANE PROTEINS"/>
    <property type="match status" value="1"/>
</dbReference>
<dbReference type="OrthoDB" id="513552at2"/>
<dbReference type="AlphaFoldDB" id="A0A2W4E2Y0"/>
<sequence>MIVRTADPRYFTIDKMQRLRRVSAIARLMDTAVAIPFTKFRFGADSVLGLVPGVGDAAGALISLYIVNEARRLGVPPLKLGLMVANIAVDTLGGSVPVIGDIFDVYFKSNRRNLQILLDHLQVSEDDLRR</sequence>
<dbReference type="PANTHER" id="PTHR35519:SF2">
    <property type="entry name" value="PH DOMAIN PROTEIN"/>
    <property type="match status" value="1"/>
</dbReference>
<dbReference type="InterPro" id="IPR025187">
    <property type="entry name" value="DUF4112"/>
</dbReference>
<reference evidence="1 2" key="1">
    <citation type="journal article" date="2018" name="Sci. Rep.">
        <title>Rhizobium tumorigenes sp. nov., a novel plant tumorigenic bacterium isolated from cane gall tumors on thornless blackberry.</title>
        <authorList>
            <person name="Kuzmanovi N."/>
            <person name="Smalla K."/>
            <person name="Gronow S."/>
            <person name="PuBawska J."/>
        </authorList>
    </citation>
    <scope>NUCLEOTIDE SEQUENCE [LARGE SCALE GENOMIC DNA]</scope>
    <source>
        <strain evidence="1 2">CCBAU 85046</strain>
    </source>
</reference>
<gene>
    <name evidence="1" type="ORF">CPY51_24095</name>
</gene>
<dbReference type="EMBL" id="PCDP01000054">
    <property type="protein sequence ID" value="PZM10046.1"/>
    <property type="molecule type" value="Genomic_DNA"/>
</dbReference>
<evidence type="ECO:0000313" key="2">
    <source>
        <dbReference type="Proteomes" id="UP000248925"/>
    </source>
</evidence>
<comment type="caution">
    <text evidence="1">The sequence shown here is derived from an EMBL/GenBank/DDBJ whole genome shotgun (WGS) entry which is preliminary data.</text>
</comment>
<dbReference type="Proteomes" id="UP000248925">
    <property type="component" value="Unassembled WGS sequence"/>
</dbReference>
<protein>
    <recommendedName>
        <fullName evidence="3">DUF4112 domain-containing protein</fullName>
    </recommendedName>
</protein>
<dbReference type="RefSeq" id="WP_111162775.1">
    <property type="nucleotide sequence ID" value="NZ_PCDP01000054.1"/>
</dbReference>
<organism evidence="1 2">
    <name type="scientific">Rhizobium tubonense</name>
    <dbReference type="NCBI Taxonomy" id="484088"/>
    <lineage>
        <taxon>Bacteria</taxon>
        <taxon>Pseudomonadati</taxon>
        <taxon>Pseudomonadota</taxon>
        <taxon>Alphaproteobacteria</taxon>
        <taxon>Hyphomicrobiales</taxon>
        <taxon>Rhizobiaceae</taxon>
        <taxon>Rhizobium/Agrobacterium group</taxon>
        <taxon>Rhizobium</taxon>
    </lineage>
</organism>